<organism evidence="1 2">
    <name type="scientific">Sinorhizobium phage phiN3</name>
    <dbReference type="NCBI Taxonomy" id="1647405"/>
    <lineage>
        <taxon>Viruses</taxon>
        <taxon>Duplodnaviria</taxon>
        <taxon>Heunggongvirae</taxon>
        <taxon>Uroviricota</taxon>
        <taxon>Caudoviricetes</taxon>
        <taxon>Emdodecavirus</taxon>
        <taxon>Emdodecavirus N3</taxon>
    </lineage>
</organism>
<dbReference type="EMBL" id="KR052482">
    <property type="protein sequence ID" value="AKF13659.1"/>
    <property type="molecule type" value="Genomic_DNA"/>
</dbReference>
<evidence type="ECO:0000313" key="2">
    <source>
        <dbReference type="Proteomes" id="UP000202958"/>
    </source>
</evidence>
<name>A0A0F6WCW0_9CAUD</name>
<proteinExistence type="predicted"/>
<dbReference type="KEGG" id="vg:26639131"/>
<dbReference type="GeneID" id="26639131"/>
<sequence length="100" mass="11182">MTDLTVANTILAQLGGGRFKVMTGAKNFVGAADYLMFQIPTSKKINKVKITLTPDDLYTVEFLNINMKKLAVTTIKKFEGVFCDMLEDIFTEATGLYTRF</sequence>
<keyword evidence="2" id="KW-1185">Reference proteome</keyword>
<gene>
    <name evidence="1" type="ORF">PHIN3_396</name>
</gene>
<dbReference type="Proteomes" id="UP000202958">
    <property type="component" value="Segment"/>
</dbReference>
<evidence type="ECO:0000313" key="1">
    <source>
        <dbReference type="EMBL" id="AKF13659.1"/>
    </source>
</evidence>
<accession>A0A0F6WCW0</accession>
<protein>
    <submittedName>
        <fullName evidence="1">Putative YahA protein</fullName>
    </submittedName>
</protein>
<reference evidence="1 2" key="1">
    <citation type="submission" date="2015-04" db="EMBL/GenBank/DDBJ databases">
        <authorList>
            <person name="Hodson T.S."/>
            <person name="Hyde J.R."/>
            <person name="Schouten J.T."/>
            <person name="Crockett J.T."/>
            <person name="Smith T.A."/>
            <person name="Merrill B.D."/>
            <person name="Crook M.B."/>
            <person name="Griffitts J.S."/>
            <person name="Burnett S.H."/>
            <person name="Grose J.H."/>
            <person name="Breakwell D.P."/>
        </authorList>
    </citation>
    <scope>NUCLEOTIDE SEQUENCE [LARGE SCALE GENOMIC DNA]</scope>
</reference>
<dbReference type="RefSeq" id="YP_009212636.1">
    <property type="nucleotide sequence ID" value="NC_028945.1"/>
</dbReference>
<dbReference type="OrthoDB" id="33358at10239"/>